<evidence type="ECO:0000313" key="5">
    <source>
        <dbReference type="Proteomes" id="UP001056381"/>
    </source>
</evidence>
<dbReference type="InterPro" id="IPR003736">
    <property type="entry name" value="PAAI_dom"/>
</dbReference>
<dbReference type="Proteomes" id="UP001056381">
    <property type="component" value="Chromosome"/>
</dbReference>
<dbReference type="PANTHER" id="PTHR43240:SF5">
    <property type="entry name" value="1,4-DIHYDROXY-2-NAPHTHOYL-COA THIOESTERASE 1"/>
    <property type="match status" value="1"/>
</dbReference>
<keyword evidence="2" id="KW-0378">Hydrolase</keyword>
<evidence type="ECO:0000256" key="2">
    <source>
        <dbReference type="ARBA" id="ARBA00022801"/>
    </source>
</evidence>
<dbReference type="AlphaFoldDB" id="A0A9Q8TYD6"/>
<feature type="domain" description="Thioesterase" evidence="3">
    <location>
        <begin position="50"/>
        <end position="127"/>
    </location>
</feature>
<accession>A0A9Q8TYD6</accession>
<dbReference type="Gene3D" id="3.10.129.10">
    <property type="entry name" value="Hotdog Thioesterase"/>
    <property type="match status" value="1"/>
</dbReference>
<evidence type="ECO:0000256" key="1">
    <source>
        <dbReference type="ARBA" id="ARBA00008324"/>
    </source>
</evidence>
<dbReference type="Pfam" id="PF03061">
    <property type="entry name" value="4HBT"/>
    <property type="match status" value="1"/>
</dbReference>
<evidence type="ECO:0000259" key="3">
    <source>
        <dbReference type="Pfam" id="PF03061"/>
    </source>
</evidence>
<dbReference type="CDD" id="cd03443">
    <property type="entry name" value="PaaI_thioesterase"/>
    <property type="match status" value="1"/>
</dbReference>
<dbReference type="GO" id="GO:0005829">
    <property type="term" value="C:cytosol"/>
    <property type="evidence" value="ECO:0007669"/>
    <property type="project" value="TreeGrafter"/>
</dbReference>
<comment type="similarity">
    <text evidence="1">Belongs to the thioesterase PaaI family.</text>
</comment>
<gene>
    <name evidence="4" type="ORF">M9B40_03245</name>
</gene>
<dbReference type="PANTHER" id="PTHR43240">
    <property type="entry name" value="1,4-DIHYDROXY-2-NAPHTHOYL-COA THIOESTERASE 1"/>
    <property type="match status" value="1"/>
</dbReference>
<proteinExistence type="inferred from homology"/>
<dbReference type="InterPro" id="IPR029069">
    <property type="entry name" value="HotDog_dom_sf"/>
</dbReference>
<evidence type="ECO:0000313" key="4">
    <source>
        <dbReference type="EMBL" id="URQ62759.1"/>
    </source>
</evidence>
<dbReference type="NCBIfam" id="TIGR00369">
    <property type="entry name" value="unchar_dom_1"/>
    <property type="match status" value="1"/>
</dbReference>
<keyword evidence="5" id="KW-1185">Reference proteome</keyword>
<protein>
    <submittedName>
        <fullName evidence="4">Hotdog fold thioesterase</fullName>
    </submittedName>
</protein>
<dbReference type="GO" id="GO:0061522">
    <property type="term" value="F:1,4-dihydroxy-2-naphthoyl-CoA thioesterase activity"/>
    <property type="evidence" value="ECO:0007669"/>
    <property type="project" value="TreeGrafter"/>
</dbReference>
<dbReference type="InterPro" id="IPR006683">
    <property type="entry name" value="Thioestr_dom"/>
</dbReference>
<sequence>MSIWFKNYTLEDIKIPPTGIDEKLGIEIVEIGSDYIICKMPVDERTKQPMGLLHGGASCVLAESTASIAAFLVIDPKKKSVVGLNLLANHLKSARNGFVYATAKPKHIGKSTSVWDVQITNEEDQLISQISFTAMHKDI</sequence>
<dbReference type="EMBL" id="CP097966">
    <property type="protein sequence ID" value="URQ62759.1"/>
    <property type="molecule type" value="Genomic_DNA"/>
</dbReference>
<organism evidence="4 5">
    <name type="scientific">SAR86 cluster bacterium</name>
    <dbReference type="NCBI Taxonomy" id="2030880"/>
    <lineage>
        <taxon>Bacteria</taxon>
        <taxon>Pseudomonadati</taxon>
        <taxon>Pseudomonadota</taxon>
        <taxon>Gammaproteobacteria</taxon>
        <taxon>SAR86 cluster</taxon>
    </lineage>
</organism>
<dbReference type="SUPFAM" id="SSF54637">
    <property type="entry name" value="Thioesterase/thiol ester dehydrase-isomerase"/>
    <property type="match status" value="1"/>
</dbReference>
<reference evidence="4" key="1">
    <citation type="submission" date="2022-05" db="EMBL/GenBank/DDBJ databases">
        <title>Single-amplified genomics reveal most streamlined microbe among free-living bacteria.</title>
        <authorList>
            <person name="Roda-Garcia J."/>
            <person name="Haro-Moreno J.M."/>
            <person name="Rodriguez-Valera F."/>
            <person name="Almagro-Moreno S."/>
            <person name="Lopez-Perez M."/>
        </authorList>
    </citation>
    <scope>NUCLEOTIDE SEQUENCE</scope>
    <source>
        <strain evidence="4">TMED112-D2-2</strain>
    </source>
</reference>
<name>A0A9Q8TYD6_9GAMM</name>